<gene>
    <name evidence="2" type="ORF">Tco_0771199</name>
</gene>
<dbReference type="GO" id="GO:0003964">
    <property type="term" value="F:RNA-directed DNA polymerase activity"/>
    <property type="evidence" value="ECO:0007669"/>
    <property type="project" value="UniProtKB-KW"/>
</dbReference>
<reference evidence="2" key="2">
    <citation type="submission" date="2022-01" db="EMBL/GenBank/DDBJ databases">
        <authorList>
            <person name="Yamashiro T."/>
            <person name="Shiraishi A."/>
            <person name="Satake H."/>
            <person name="Nakayama K."/>
        </authorList>
    </citation>
    <scope>NUCLEOTIDE SEQUENCE</scope>
</reference>
<keyword evidence="2" id="KW-0548">Nucleotidyltransferase</keyword>
<dbReference type="InterPro" id="IPR012337">
    <property type="entry name" value="RNaseH-like_sf"/>
</dbReference>
<dbReference type="EMBL" id="BQNB010011283">
    <property type="protein sequence ID" value="GJS88563.1"/>
    <property type="molecule type" value="Genomic_DNA"/>
</dbReference>
<accession>A0ABQ4ZI48</accession>
<dbReference type="PANTHER" id="PTHR45835:SF99">
    <property type="entry name" value="CHROMO DOMAIN-CONTAINING PROTEIN-RELATED"/>
    <property type="match status" value="1"/>
</dbReference>
<evidence type="ECO:0000313" key="3">
    <source>
        <dbReference type="Proteomes" id="UP001151760"/>
    </source>
</evidence>
<dbReference type="SUPFAM" id="SSF53098">
    <property type="entry name" value="Ribonuclease H-like"/>
    <property type="match status" value="1"/>
</dbReference>
<sequence>MGQRRWIELFSDYDSEIRYHPGKTNVVADALSRKERVKPRRVREMFMTIQSIVKDRILVAQGETSKVENVPVEMLRGLDQQIESKEDGCMHFMDRIWVPLVGDVRKMIMDEAHTMKYSIHIRADKMYHDLRDMYWWPVDRLTKSAHFLAIREDYKMEKLARLYIDEIVVRHRVPVSIISDRDGRFTSRFWQTLQKALGTRLYMSTAYHPQTDGQSSWDTHLPLAEFSYNHSYHSSIRCTPFKALYGRKCRSPVLWAEIGESRLIGPELVQDTIDNVVLIKKRLKAARDRQKSYANNRRKPLEFEVGDQVLLKVSPWKGVMRFRKK</sequence>
<dbReference type="Proteomes" id="UP001151760">
    <property type="component" value="Unassembled WGS sequence"/>
</dbReference>
<reference evidence="2" key="1">
    <citation type="journal article" date="2022" name="Int. J. Mol. Sci.">
        <title>Draft Genome of Tanacetum Coccineum: Genomic Comparison of Closely Related Tanacetum-Family Plants.</title>
        <authorList>
            <person name="Yamashiro T."/>
            <person name="Shiraishi A."/>
            <person name="Nakayama K."/>
            <person name="Satake H."/>
        </authorList>
    </citation>
    <scope>NUCLEOTIDE SEQUENCE</scope>
</reference>
<name>A0ABQ4ZI48_9ASTR</name>
<dbReference type="InterPro" id="IPR001584">
    <property type="entry name" value="Integrase_cat-core"/>
</dbReference>
<organism evidence="2 3">
    <name type="scientific">Tanacetum coccineum</name>
    <dbReference type="NCBI Taxonomy" id="301880"/>
    <lineage>
        <taxon>Eukaryota</taxon>
        <taxon>Viridiplantae</taxon>
        <taxon>Streptophyta</taxon>
        <taxon>Embryophyta</taxon>
        <taxon>Tracheophyta</taxon>
        <taxon>Spermatophyta</taxon>
        <taxon>Magnoliopsida</taxon>
        <taxon>eudicotyledons</taxon>
        <taxon>Gunneridae</taxon>
        <taxon>Pentapetalae</taxon>
        <taxon>asterids</taxon>
        <taxon>campanulids</taxon>
        <taxon>Asterales</taxon>
        <taxon>Asteraceae</taxon>
        <taxon>Asteroideae</taxon>
        <taxon>Anthemideae</taxon>
        <taxon>Anthemidinae</taxon>
        <taxon>Tanacetum</taxon>
    </lineage>
</organism>
<keyword evidence="3" id="KW-1185">Reference proteome</keyword>
<keyword evidence="2" id="KW-0808">Transferase</keyword>
<dbReference type="InterPro" id="IPR036397">
    <property type="entry name" value="RNaseH_sf"/>
</dbReference>
<evidence type="ECO:0000313" key="2">
    <source>
        <dbReference type="EMBL" id="GJS88563.1"/>
    </source>
</evidence>
<protein>
    <submittedName>
        <fullName evidence="2">Reverse transcriptase domain-containing protein</fullName>
    </submittedName>
</protein>
<comment type="caution">
    <text evidence="2">The sequence shown here is derived from an EMBL/GenBank/DDBJ whole genome shotgun (WGS) entry which is preliminary data.</text>
</comment>
<feature type="domain" description="Integrase catalytic" evidence="1">
    <location>
        <begin position="95"/>
        <end position="214"/>
    </location>
</feature>
<keyword evidence="2" id="KW-0695">RNA-directed DNA polymerase</keyword>
<evidence type="ECO:0000259" key="1">
    <source>
        <dbReference type="PROSITE" id="PS50994"/>
    </source>
</evidence>
<dbReference type="PROSITE" id="PS50994">
    <property type="entry name" value="INTEGRASE"/>
    <property type="match status" value="1"/>
</dbReference>
<dbReference type="Gene3D" id="3.30.420.10">
    <property type="entry name" value="Ribonuclease H-like superfamily/Ribonuclease H"/>
    <property type="match status" value="1"/>
</dbReference>
<proteinExistence type="predicted"/>
<dbReference type="PANTHER" id="PTHR45835">
    <property type="entry name" value="YALI0A06105P"/>
    <property type="match status" value="1"/>
</dbReference>